<evidence type="ECO:0000313" key="2">
    <source>
        <dbReference type="EMBL" id="GFQ82077.1"/>
    </source>
</evidence>
<proteinExistence type="predicted"/>
<name>A0A8X6FKE7_TRICU</name>
<gene>
    <name evidence="2" type="ORF">TNCT_693021</name>
</gene>
<dbReference type="AlphaFoldDB" id="A0A8X6FKE7"/>
<organism evidence="2 3">
    <name type="scientific">Trichonephila clavata</name>
    <name type="common">Joro spider</name>
    <name type="synonym">Nephila clavata</name>
    <dbReference type="NCBI Taxonomy" id="2740835"/>
    <lineage>
        <taxon>Eukaryota</taxon>
        <taxon>Metazoa</taxon>
        <taxon>Ecdysozoa</taxon>
        <taxon>Arthropoda</taxon>
        <taxon>Chelicerata</taxon>
        <taxon>Arachnida</taxon>
        <taxon>Araneae</taxon>
        <taxon>Araneomorphae</taxon>
        <taxon>Entelegynae</taxon>
        <taxon>Araneoidea</taxon>
        <taxon>Nephilidae</taxon>
        <taxon>Trichonephila</taxon>
    </lineage>
</organism>
<accession>A0A8X6FKE7</accession>
<evidence type="ECO:0000313" key="3">
    <source>
        <dbReference type="Proteomes" id="UP000887116"/>
    </source>
</evidence>
<reference evidence="2" key="1">
    <citation type="submission" date="2020-07" db="EMBL/GenBank/DDBJ databases">
        <title>Multicomponent nature underlies the extraordinary mechanical properties of spider dragline silk.</title>
        <authorList>
            <person name="Kono N."/>
            <person name="Nakamura H."/>
            <person name="Mori M."/>
            <person name="Yoshida Y."/>
            <person name="Ohtoshi R."/>
            <person name="Malay A.D."/>
            <person name="Moran D.A.P."/>
            <person name="Tomita M."/>
            <person name="Numata K."/>
            <person name="Arakawa K."/>
        </authorList>
    </citation>
    <scope>NUCLEOTIDE SEQUENCE</scope>
</reference>
<feature type="region of interest" description="Disordered" evidence="1">
    <location>
        <begin position="1"/>
        <end position="36"/>
    </location>
</feature>
<protein>
    <submittedName>
        <fullName evidence="2">Uncharacterized protein</fullName>
    </submittedName>
</protein>
<dbReference type="Proteomes" id="UP000887116">
    <property type="component" value="Unassembled WGS sequence"/>
</dbReference>
<feature type="non-terminal residue" evidence="2">
    <location>
        <position position="36"/>
    </location>
</feature>
<dbReference type="EMBL" id="BMAO01012532">
    <property type="protein sequence ID" value="GFQ82077.1"/>
    <property type="molecule type" value="Genomic_DNA"/>
</dbReference>
<evidence type="ECO:0000256" key="1">
    <source>
        <dbReference type="SAM" id="MobiDB-lite"/>
    </source>
</evidence>
<comment type="caution">
    <text evidence="2">The sequence shown here is derived from an EMBL/GenBank/DDBJ whole genome shotgun (WGS) entry which is preliminary data.</text>
</comment>
<keyword evidence="3" id="KW-1185">Reference proteome</keyword>
<sequence length="36" mass="4228">MRLLPSYFPVFPQSTRKENPQAKVPQAKNSDYCEEQ</sequence>